<evidence type="ECO:0000313" key="1">
    <source>
        <dbReference type="EMBL" id="CAG5111371.1"/>
    </source>
</evidence>
<proteinExistence type="predicted"/>
<sequence length="287" mass="30809">MMGTENRLADLCAAAELMQYRELMQEEQKKTIAAQTQLQEASLAALEQHVQSPYAALAAGHQHYLPRTNIVYVPVPIGTAEAARYASVFIPQYLPGAPSLGLSPYASALGVAPPVPPNKLTLAPMSSPVPSLSSPGSALGSSLGSAVSTPTEERAIILPKEEICVSTPPKQSPQPIAVPTQLIAQDSSRIVPKQITLVKMRPKKVPDQESPSAKVEGHFRRSLGSPIVASPVATPRRTEKKRPHTVYVDQNVAASLDSHFEKSLGAQAWRECLAKRAKLAPPRQQNN</sequence>
<keyword evidence="2" id="KW-1185">Reference proteome</keyword>
<evidence type="ECO:0000313" key="2">
    <source>
        <dbReference type="Proteomes" id="UP001158576"/>
    </source>
</evidence>
<dbReference type="EMBL" id="OU015567">
    <property type="protein sequence ID" value="CAG5111371.1"/>
    <property type="molecule type" value="Genomic_DNA"/>
</dbReference>
<reference evidence="1 2" key="1">
    <citation type="submission" date="2021-04" db="EMBL/GenBank/DDBJ databases">
        <authorList>
            <person name="Bliznina A."/>
        </authorList>
    </citation>
    <scope>NUCLEOTIDE SEQUENCE [LARGE SCALE GENOMIC DNA]</scope>
</reference>
<dbReference type="Proteomes" id="UP001158576">
    <property type="component" value="Chromosome 2"/>
</dbReference>
<gene>
    <name evidence="1" type="ORF">OKIOD_LOCUS14452</name>
</gene>
<name>A0ABN7T179_OIKDI</name>
<organism evidence="1 2">
    <name type="scientific">Oikopleura dioica</name>
    <name type="common">Tunicate</name>
    <dbReference type="NCBI Taxonomy" id="34765"/>
    <lineage>
        <taxon>Eukaryota</taxon>
        <taxon>Metazoa</taxon>
        <taxon>Chordata</taxon>
        <taxon>Tunicata</taxon>
        <taxon>Appendicularia</taxon>
        <taxon>Copelata</taxon>
        <taxon>Oikopleuridae</taxon>
        <taxon>Oikopleura</taxon>
    </lineage>
</organism>
<accession>A0ABN7T179</accession>
<protein>
    <submittedName>
        <fullName evidence="1">Oidioi.mRNA.OKI2018_I69.chr2.g5687.t1.cds</fullName>
    </submittedName>
</protein>